<keyword evidence="2" id="KW-1185">Reference proteome</keyword>
<reference evidence="1 2" key="1">
    <citation type="submission" date="2016-07" db="EMBL/GenBank/DDBJ databases">
        <title>Genome sequencing of Vibrio scophthalmi strain VS-05, an isolated from Paralichthys olivaceus.</title>
        <authorList>
            <person name="Han H.-J."/>
        </authorList>
    </citation>
    <scope>NUCLEOTIDE SEQUENCE [LARGE SCALE GENOMIC DNA]</scope>
    <source>
        <strain evidence="1 2">VS-05</strain>
    </source>
</reference>
<dbReference type="Proteomes" id="UP000092528">
    <property type="component" value="Chromosome 2"/>
</dbReference>
<gene>
    <name evidence="1" type="ORF">VSVS05_03162</name>
</gene>
<proteinExistence type="predicted"/>
<protein>
    <recommendedName>
        <fullName evidence="3">KAP NTPase domain-containing protein</fullName>
    </recommendedName>
</protein>
<sequence length="902" mass="103120">MNYKLDVSREEYRDDYANQTEGELWQIYARDQLVDNLKSILNDAKKYRTFRSSNSSRNDTWLSHNAVLVTSPRGSGKTVFLRNSESMWKNTFQDSEPESKELFFLDVIDPTMLMENDSFANVIVAQIYQSVSDTLNKQSYHCDNSNKHRDIFHHSLKKLADSMGKTSEFNGTVGIDKVLKYSSGIKLESNFHNFVEAAIQLLNCSAIVVSIDDVDMALDRAFEVVDDVRRFLGCPYIIPIVSGDLKLYEHMTQVHFDEKAYDNTCPNSHIRKEGEQLSKDLTTAYLTKVFPSPMRITLFSIDSLLSKMTILEKISGSENEIEYLDYQERLFNKFNYLCHNRDSRRNWAAPQSARDLTQLVRSIRPNLLIGGDQTTSDEIKIQSRYRNWAAQKKNGEAYANSESKITLINSGEKRFSIQDLLSFNIKLQSDSVIYPWAEYEVYKSQEEALKKLYQQGGAKVKNGELIKTCFDDSSKILKPMPPIEFLVDNFFISAKVKKNGRTSTLELSSGNSDYPDYIDVDVDYNEELNEIYSLEYQIEDTLLDIYTEDSLYSTLNNYHKFIFFSRAFEILAYSLLKNDDSKTVFLNVDRIMKSKPFYSVISLAETKIAIEGEEGTEVLNSESDKTLSSVVVYALLDVWKRDNENVLSKINHVNLVPVLSYCFNSVFTAMNVIKGNYSTPTTKSNYDNEHLSDMILRLKYNFLNSLLRSGIYGDAVYANVLVGAKSETVRDEKNIASFERTYYRNKLILENEIKAHSSLDREKSERQQLILDLHDALKSHPVFDIVSSGTVANKYLKIGRGEKGGQKTDSDILKDLLGNEDSVSNVDFIFDEVIGAKVHAVKTINKKIQTCLTDGDVKEKLINILSNLMNNYDSAESFDDLSTKYKNFLKVLIDLDLDDVKG</sequence>
<organism evidence="1 2">
    <name type="scientific">Vibrio scophthalmi</name>
    <dbReference type="NCBI Taxonomy" id="45658"/>
    <lineage>
        <taxon>Bacteria</taxon>
        <taxon>Pseudomonadati</taxon>
        <taxon>Pseudomonadota</taxon>
        <taxon>Gammaproteobacteria</taxon>
        <taxon>Vibrionales</taxon>
        <taxon>Vibrionaceae</taxon>
        <taxon>Vibrio</taxon>
    </lineage>
</organism>
<evidence type="ECO:0008006" key="3">
    <source>
        <dbReference type="Google" id="ProtNLM"/>
    </source>
</evidence>
<dbReference type="SUPFAM" id="SSF52540">
    <property type="entry name" value="P-loop containing nucleoside triphosphate hydrolases"/>
    <property type="match status" value="1"/>
</dbReference>
<dbReference type="AlphaFoldDB" id="A0A1C7FDZ0"/>
<evidence type="ECO:0000313" key="2">
    <source>
        <dbReference type="Proteomes" id="UP000092528"/>
    </source>
</evidence>
<accession>A0A1C7FDZ0</accession>
<name>A0A1C7FDZ0_9VIBR</name>
<dbReference type="InterPro" id="IPR027417">
    <property type="entry name" value="P-loop_NTPase"/>
</dbReference>
<dbReference type="RefSeq" id="WP_065546114.1">
    <property type="nucleotide sequence ID" value="NZ_CP016415.1"/>
</dbReference>
<dbReference type="EMBL" id="CP016415">
    <property type="protein sequence ID" value="ANU38200.1"/>
    <property type="molecule type" value="Genomic_DNA"/>
</dbReference>
<dbReference type="PATRIC" id="fig|45658.7.peg.3100"/>
<evidence type="ECO:0000313" key="1">
    <source>
        <dbReference type="EMBL" id="ANU38200.1"/>
    </source>
</evidence>